<dbReference type="Proteomes" id="UP000030641">
    <property type="component" value="Unassembled WGS sequence"/>
</dbReference>
<evidence type="ECO:0000313" key="11">
    <source>
        <dbReference type="Proteomes" id="UP000030641"/>
    </source>
</evidence>
<dbReference type="PANTHER" id="PTHR43047">
    <property type="entry name" value="TWO-COMPONENT HISTIDINE PROTEIN KINASE"/>
    <property type="match status" value="1"/>
</dbReference>
<dbReference type="InterPro" id="IPR001789">
    <property type="entry name" value="Sig_transdc_resp-reg_receiver"/>
</dbReference>
<comment type="catalytic activity">
    <reaction evidence="1">
        <text>ATP + protein L-histidine = ADP + protein N-phospho-L-histidine.</text>
        <dbReference type="EC" id="2.7.13.3"/>
    </reaction>
</comment>
<feature type="region of interest" description="Disordered" evidence="7">
    <location>
        <begin position="176"/>
        <end position="237"/>
    </location>
</feature>
<name>A0A074XZX6_AURSE</name>
<dbReference type="OrthoDB" id="10249433at2759"/>
<dbReference type="AlphaFoldDB" id="A0A074XZX6"/>
<dbReference type="CDD" id="cd17546">
    <property type="entry name" value="REC_hyHK_CKI1_RcsC-like"/>
    <property type="match status" value="1"/>
</dbReference>
<dbReference type="Gene3D" id="3.40.50.2300">
    <property type="match status" value="1"/>
</dbReference>
<dbReference type="SUPFAM" id="SSF55874">
    <property type="entry name" value="ATPase domain of HSP90 chaperone/DNA topoisomerase II/histidine kinase"/>
    <property type="match status" value="1"/>
</dbReference>
<dbReference type="InParanoid" id="A0A074XZX6"/>
<dbReference type="InterPro" id="IPR011006">
    <property type="entry name" value="CheY-like_superfamily"/>
</dbReference>
<dbReference type="CDD" id="cd00082">
    <property type="entry name" value="HisKA"/>
    <property type="match status" value="1"/>
</dbReference>
<reference evidence="10 11" key="1">
    <citation type="journal article" date="2014" name="BMC Genomics">
        <title>Genome sequencing of four Aureobasidium pullulans varieties: biotechnological potential, stress tolerance, and description of new species.</title>
        <authorList>
            <person name="Gostin Ar C."/>
            <person name="Ohm R.A."/>
            <person name="Kogej T."/>
            <person name="Sonjak S."/>
            <person name="Turk M."/>
            <person name="Zajc J."/>
            <person name="Zalar P."/>
            <person name="Grube M."/>
            <person name="Sun H."/>
            <person name="Han J."/>
            <person name="Sharma A."/>
            <person name="Chiniquy J."/>
            <person name="Ngan C.Y."/>
            <person name="Lipzen A."/>
            <person name="Barry K."/>
            <person name="Grigoriev I.V."/>
            <person name="Gunde-Cimerman N."/>
        </authorList>
    </citation>
    <scope>NUCLEOTIDE SEQUENCE [LARGE SCALE GENOMIC DNA]</scope>
    <source>
        <strain evidence="10 11">EXF-2481</strain>
    </source>
</reference>
<dbReference type="GeneID" id="25367691"/>
<dbReference type="PROSITE" id="PS50110">
    <property type="entry name" value="RESPONSE_REGULATORY"/>
    <property type="match status" value="1"/>
</dbReference>
<organism evidence="10 11">
    <name type="scientific">Aureobasidium subglaciale (strain EXF-2481)</name>
    <name type="common">Aureobasidium pullulans var. subglaciale</name>
    <dbReference type="NCBI Taxonomy" id="1043005"/>
    <lineage>
        <taxon>Eukaryota</taxon>
        <taxon>Fungi</taxon>
        <taxon>Dikarya</taxon>
        <taxon>Ascomycota</taxon>
        <taxon>Pezizomycotina</taxon>
        <taxon>Dothideomycetes</taxon>
        <taxon>Dothideomycetidae</taxon>
        <taxon>Dothideales</taxon>
        <taxon>Saccotheciaceae</taxon>
        <taxon>Aureobasidium</taxon>
    </lineage>
</organism>
<dbReference type="GO" id="GO:0000155">
    <property type="term" value="F:phosphorelay sensor kinase activity"/>
    <property type="evidence" value="ECO:0007669"/>
    <property type="project" value="InterPro"/>
</dbReference>
<dbReference type="SMART" id="SM00448">
    <property type="entry name" value="REC"/>
    <property type="match status" value="1"/>
</dbReference>
<dbReference type="RefSeq" id="XP_013339559.1">
    <property type="nucleotide sequence ID" value="XM_013484105.1"/>
</dbReference>
<feature type="compositionally biased region" description="Polar residues" evidence="7">
    <location>
        <begin position="221"/>
        <end position="234"/>
    </location>
</feature>
<proteinExistence type="predicted"/>
<dbReference type="GO" id="GO:0005886">
    <property type="term" value="C:plasma membrane"/>
    <property type="evidence" value="ECO:0007669"/>
    <property type="project" value="TreeGrafter"/>
</dbReference>
<evidence type="ECO:0000256" key="3">
    <source>
        <dbReference type="ARBA" id="ARBA00022553"/>
    </source>
</evidence>
<dbReference type="Gene3D" id="3.30.565.10">
    <property type="entry name" value="Histidine kinase-like ATPase, C-terminal domain"/>
    <property type="match status" value="1"/>
</dbReference>
<dbReference type="InterPro" id="IPR036890">
    <property type="entry name" value="HATPase_C_sf"/>
</dbReference>
<feature type="domain" description="Response regulatory" evidence="9">
    <location>
        <begin position="755"/>
        <end position="878"/>
    </location>
</feature>
<dbReference type="SMART" id="SM00387">
    <property type="entry name" value="HATPase_c"/>
    <property type="match status" value="1"/>
</dbReference>
<dbReference type="OMA" id="VKHENQG"/>
<keyword evidence="5" id="KW-0418">Kinase</keyword>
<gene>
    <name evidence="10" type="ORF">AUEXF2481DRAFT_44489</name>
</gene>
<protein>
    <recommendedName>
        <fullName evidence="2">histidine kinase</fullName>
        <ecNumber evidence="2">2.7.13.3</ecNumber>
    </recommendedName>
</protein>
<evidence type="ECO:0000256" key="4">
    <source>
        <dbReference type="ARBA" id="ARBA00022679"/>
    </source>
</evidence>
<evidence type="ECO:0000313" key="10">
    <source>
        <dbReference type="EMBL" id="KEQ91093.1"/>
    </source>
</evidence>
<keyword evidence="11" id="KW-1185">Reference proteome</keyword>
<dbReference type="PANTHER" id="PTHR43047:SF72">
    <property type="entry name" value="OSMOSENSING HISTIDINE PROTEIN KINASE SLN1"/>
    <property type="match status" value="1"/>
</dbReference>
<feature type="modified residue" description="4-aspartylphosphate" evidence="6">
    <location>
        <position position="809"/>
    </location>
</feature>
<evidence type="ECO:0000256" key="7">
    <source>
        <dbReference type="SAM" id="MobiDB-lite"/>
    </source>
</evidence>
<dbReference type="PROSITE" id="PS50109">
    <property type="entry name" value="HIS_KIN"/>
    <property type="match status" value="1"/>
</dbReference>
<evidence type="ECO:0000259" key="8">
    <source>
        <dbReference type="PROSITE" id="PS50109"/>
    </source>
</evidence>
<feature type="compositionally biased region" description="Low complexity" evidence="7">
    <location>
        <begin position="200"/>
        <end position="216"/>
    </location>
</feature>
<sequence length="878" mass="94898">MSPIYATGACGIDLPLLRLASQNGCLRLRCERAFLCLVQDATSHIITRSRPWTSACEDEADDDFLASEASHGLLEQSAAVFRGGKAQGDALMAHSSCHVIGDLHGNAKHALDFPQLRSFAAVPVRSASGHLLAIYGVFDNKPRHDFSDADTLSVLFDIASAMADHVDFQFTRFPCPRSSSQSTYASRCPALSDHEPGYDSSSTSSRSSDSASLPHSPFDHVSSNPSLPTSTSDSMAHDNAADYFSHHKTSPPDATPRPDPLSLDIASTRAIELRLVSSISHELRSPLHGALAAIEFLQDTPLDDNQSDLAYMVQACATTLLDTLNHLLDYSTVRATARRKSFDQSAYVDADLFGSITEQYLCRLVQDTVEGVYFGHISQQVAYSKNRHAPGHAFTGVDNPSDPILLMDDYLGVETSAVSGLVDSVAVYLDMDNCGEWYTRLCTGAWTRLVMNLFGNALKYTRKGHVEVTLRMLKSDDDDEINDAHLMVKDTGIGMSDSFLNNRIYRPFVQEDSLAPGAGLGLSIVKSIVDELGGTISVQSDLGVGTRFDVHIPLSKPNSLDNKKNLSGGEILDSEALLKGRTLCLLSPCVAGSDTRVRPPSLMHTYVRSIAEKWFDMKTIEASMTSEVDADIFIAEALHVVEEAAMNPTFMASIDKPQIILVGPLPTAGAQKHANNQILGYPIDPKNVCRALLAAINHPCEVDYPSPPLLTPETTIKLTRGVPFGSEHSARDQLPRQAPAQQDHALAQADDGAEHLLLVDDNAINLKLISALAKKLGVSADTAVDGKDALEAYVAALKTNKPFTTVFMDVSMPIMDGFESTRAIRSHEAETNVAKPARIIALTGLGSAAHRQEAVSSGMDEFRTKPVAMKTLKGLLGV</sequence>
<evidence type="ECO:0000256" key="1">
    <source>
        <dbReference type="ARBA" id="ARBA00000085"/>
    </source>
</evidence>
<evidence type="ECO:0000256" key="5">
    <source>
        <dbReference type="ARBA" id="ARBA00022777"/>
    </source>
</evidence>
<dbReference type="SMART" id="SM00388">
    <property type="entry name" value="HisKA"/>
    <property type="match status" value="1"/>
</dbReference>
<dbReference type="SUPFAM" id="SSF52172">
    <property type="entry name" value="CheY-like"/>
    <property type="match status" value="1"/>
</dbReference>
<dbReference type="Pfam" id="PF00512">
    <property type="entry name" value="HisKA"/>
    <property type="match status" value="1"/>
</dbReference>
<accession>A0A074XZX6</accession>
<dbReference type="Pfam" id="PF00072">
    <property type="entry name" value="Response_reg"/>
    <property type="match status" value="1"/>
</dbReference>
<dbReference type="Pfam" id="PF02518">
    <property type="entry name" value="HATPase_c"/>
    <property type="match status" value="1"/>
</dbReference>
<dbReference type="InterPro" id="IPR004358">
    <property type="entry name" value="Sig_transdc_His_kin-like_C"/>
</dbReference>
<feature type="domain" description="Histidine kinase" evidence="8">
    <location>
        <begin position="278"/>
        <end position="556"/>
    </location>
</feature>
<dbReference type="SUPFAM" id="SSF47384">
    <property type="entry name" value="Homodimeric domain of signal transducing histidine kinase"/>
    <property type="match status" value="1"/>
</dbReference>
<keyword evidence="4" id="KW-0808">Transferase</keyword>
<dbReference type="HOGENOM" id="CLU_002763_0_1_1"/>
<dbReference type="InterPro" id="IPR003594">
    <property type="entry name" value="HATPase_dom"/>
</dbReference>
<keyword evidence="3 6" id="KW-0597">Phosphoprotein</keyword>
<feature type="region of interest" description="Disordered" evidence="7">
    <location>
        <begin position="243"/>
        <end position="262"/>
    </location>
</feature>
<dbReference type="Gene3D" id="1.10.287.130">
    <property type="match status" value="1"/>
</dbReference>
<evidence type="ECO:0000259" key="9">
    <source>
        <dbReference type="PROSITE" id="PS50110"/>
    </source>
</evidence>
<dbReference type="InterPro" id="IPR003661">
    <property type="entry name" value="HisK_dim/P_dom"/>
</dbReference>
<dbReference type="STRING" id="1043005.A0A074XZX6"/>
<dbReference type="InterPro" id="IPR005467">
    <property type="entry name" value="His_kinase_dom"/>
</dbReference>
<dbReference type="InterPro" id="IPR036097">
    <property type="entry name" value="HisK_dim/P_sf"/>
</dbReference>
<dbReference type="GO" id="GO:0009927">
    <property type="term" value="F:histidine phosphotransfer kinase activity"/>
    <property type="evidence" value="ECO:0007669"/>
    <property type="project" value="TreeGrafter"/>
</dbReference>
<dbReference type="PRINTS" id="PR00344">
    <property type="entry name" value="BCTRLSENSOR"/>
</dbReference>
<dbReference type="EC" id="2.7.13.3" evidence="2"/>
<evidence type="ECO:0000256" key="6">
    <source>
        <dbReference type="PROSITE-ProRule" id="PRU00169"/>
    </source>
</evidence>
<evidence type="ECO:0000256" key="2">
    <source>
        <dbReference type="ARBA" id="ARBA00012438"/>
    </source>
</evidence>
<dbReference type="EMBL" id="KL584782">
    <property type="protein sequence ID" value="KEQ91093.1"/>
    <property type="molecule type" value="Genomic_DNA"/>
</dbReference>